<dbReference type="OrthoDB" id="9784739at2"/>
<dbReference type="GO" id="GO:0016410">
    <property type="term" value="F:N-acyltransferase activity"/>
    <property type="evidence" value="ECO:0007669"/>
    <property type="project" value="InterPro"/>
</dbReference>
<proteinExistence type="inferred from homology"/>
<evidence type="ECO:0000256" key="4">
    <source>
        <dbReference type="ARBA" id="ARBA00022737"/>
    </source>
</evidence>
<keyword evidence="6 7" id="KW-0012">Acyltransferase</keyword>
<keyword evidence="3 7" id="KW-0808">Transferase</keyword>
<comment type="function">
    <text evidence="7">Catalyzes the N-acylation of UDP-3-O-acylglucosamine using 3-hydroxyacyl-ACP as the acyl donor. Is involved in the biosynthesis of lipid A, a phosphorylated glycolipid that anchors the lipopolysaccharide to the outer membrane of the cell.</text>
</comment>
<reference evidence="9 10" key="1">
    <citation type="submission" date="2018-06" db="EMBL/GenBank/DDBJ databases">
        <title>Genomic Encyclopedia of Archaeal and Bacterial Type Strains, Phase II (KMG-II): from individual species to whole genera.</title>
        <authorList>
            <person name="Goeker M."/>
        </authorList>
    </citation>
    <scope>NUCLEOTIDE SEQUENCE [LARGE SCALE GENOMIC DNA]</scope>
    <source>
        <strain evidence="9 10">DSM 23446</strain>
    </source>
</reference>
<dbReference type="NCBIfam" id="NF002060">
    <property type="entry name" value="PRK00892.1"/>
    <property type="match status" value="1"/>
</dbReference>
<evidence type="ECO:0000256" key="1">
    <source>
        <dbReference type="ARBA" id="ARBA00022516"/>
    </source>
</evidence>
<dbReference type="NCBIfam" id="TIGR01853">
    <property type="entry name" value="lipid_A_lpxD"/>
    <property type="match status" value="1"/>
</dbReference>
<protein>
    <recommendedName>
        <fullName evidence="7">UDP-3-O-acylglucosamine N-acyltransferase</fullName>
        <ecNumber evidence="7">2.3.1.191</ecNumber>
    </recommendedName>
</protein>
<evidence type="ECO:0000313" key="10">
    <source>
        <dbReference type="Proteomes" id="UP000249610"/>
    </source>
</evidence>
<dbReference type="PANTHER" id="PTHR43378:SF2">
    <property type="entry name" value="UDP-3-O-ACYLGLUCOSAMINE N-ACYLTRANSFERASE 1, MITOCHONDRIAL-RELATED"/>
    <property type="match status" value="1"/>
</dbReference>
<dbReference type="PROSITE" id="PS00101">
    <property type="entry name" value="HEXAPEP_TRANSFERASES"/>
    <property type="match status" value="1"/>
</dbReference>
<evidence type="ECO:0000256" key="6">
    <source>
        <dbReference type="ARBA" id="ARBA00023315"/>
    </source>
</evidence>
<evidence type="ECO:0000313" key="9">
    <source>
        <dbReference type="EMBL" id="RAI86039.1"/>
    </source>
</evidence>
<dbReference type="InterPro" id="IPR018357">
    <property type="entry name" value="Hexapep_transf_CS"/>
</dbReference>
<accession>A0A327P184</accession>
<dbReference type="Pfam" id="PF04613">
    <property type="entry name" value="LpxD"/>
    <property type="match status" value="1"/>
</dbReference>
<gene>
    <name evidence="7" type="primary">lpxD</name>
    <name evidence="9" type="ORF">LV83_03484</name>
</gene>
<sequence length="340" mass="36437">MEFTLGQVAAILQGKVEGDENQKVTRLDKIQEGQQGGISFLANEKYTPYIYETEATAVIVSKDFTPTRALKTNLIRVEDAYNGFTKLLEAYSMLMKSSKVGVEEPSYLDVSSSIGQQAYRGAFSYIGKNCSIGDSVKIHSHVHVGDRVKIGNNTIIHPGAKICADTVIGNNCEIHPGAVIGSDGFGFAPQEDGTYKTIPQIGNVILEDNVSVGANSTIDCATMGSTLIKKGAKIDNMVQIAHNVIVGENTVIASQTGISGSTEIGKNCIIAGKVGIVGHIKIADNTTIGANTGISKSIKESGTTLFGYVAMDMKNFLKSYSIFKKLGSIEDRIRELEKKQ</sequence>
<dbReference type="Pfam" id="PF00132">
    <property type="entry name" value="Hexapep"/>
    <property type="match status" value="2"/>
</dbReference>
<comment type="caution">
    <text evidence="9">The sequence shown here is derived from an EMBL/GenBank/DDBJ whole genome shotgun (WGS) entry which is preliminary data.</text>
</comment>
<dbReference type="GO" id="GO:0103118">
    <property type="term" value="F:UDP-3-O-[(3R)-3-hydroxyacyl]-glucosamine N-acyltransferase activity"/>
    <property type="evidence" value="ECO:0007669"/>
    <property type="project" value="UniProtKB-EC"/>
</dbReference>
<evidence type="ECO:0000256" key="2">
    <source>
        <dbReference type="ARBA" id="ARBA00022556"/>
    </source>
</evidence>
<keyword evidence="5 7" id="KW-0443">Lipid metabolism</keyword>
<dbReference type="Gene3D" id="3.40.1390.10">
    <property type="entry name" value="MurE/MurF, N-terminal domain"/>
    <property type="match status" value="1"/>
</dbReference>
<dbReference type="InterPro" id="IPR007691">
    <property type="entry name" value="LpxD"/>
</dbReference>
<organism evidence="9 10">
    <name type="scientific">Algoriphagus yeomjeoni</name>
    <dbReference type="NCBI Taxonomy" id="291403"/>
    <lineage>
        <taxon>Bacteria</taxon>
        <taxon>Pseudomonadati</taxon>
        <taxon>Bacteroidota</taxon>
        <taxon>Cytophagia</taxon>
        <taxon>Cytophagales</taxon>
        <taxon>Cyclobacteriaceae</taxon>
        <taxon>Algoriphagus</taxon>
    </lineage>
</organism>
<dbReference type="RefSeq" id="WP_111612802.1">
    <property type="nucleotide sequence ID" value="NZ_QLLK01000011.1"/>
</dbReference>
<keyword evidence="4 7" id="KW-0677">Repeat</keyword>
<name>A0A327P184_9BACT</name>
<comment type="subunit">
    <text evidence="7">Homotrimer.</text>
</comment>
<dbReference type="InterPro" id="IPR020573">
    <property type="entry name" value="UDP_GlcNAc_AcTrfase_non-rep"/>
</dbReference>
<keyword evidence="2 7" id="KW-0441">Lipid A biosynthesis</keyword>
<comment type="similarity">
    <text evidence="7">Belongs to the transferase hexapeptide repeat family. LpxD subfamily.</text>
</comment>
<dbReference type="HAMAP" id="MF_00523">
    <property type="entry name" value="LpxD"/>
    <property type="match status" value="1"/>
</dbReference>
<dbReference type="GO" id="GO:0016020">
    <property type="term" value="C:membrane"/>
    <property type="evidence" value="ECO:0007669"/>
    <property type="project" value="GOC"/>
</dbReference>
<keyword evidence="10" id="KW-1185">Reference proteome</keyword>
<dbReference type="UniPathway" id="UPA00973"/>
<keyword evidence="1 7" id="KW-0444">Lipid biosynthesis</keyword>
<dbReference type="AlphaFoldDB" id="A0A327P184"/>
<dbReference type="PANTHER" id="PTHR43378">
    <property type="entry name" value="UDP-3-O-ACYLGLUCOSAMINE N-ACYLTRANSFERASE"/>
    <property type="match status" value="1"/>
</dbReference>
<dbReference type="SUPFAM" id="SSF51161">
    <property type="entry name" value="Trimeric LpxA-like enzymes"/>
    <property type="match status" value="1"/>
</dbReference>
<feature type="domain" description="UDP-3-O-[3-hydroxymyristoyl] glucosamine N-acyltransferase non-repeat region" evidence="8">
    <location>
        <begin position="22"/>
        <end position="89"/>
    </location>
</feature>
<dbReference type="Proteomes" id="UP000249610">
    <property type="component" value="Unassembled WGS sequence"/>
</dbReference>
<comment type="pathway">
    <text evidence="7">Bacterial outer membrane biogenesis; LPS lipid A biosynthesis.</text>
</comment>
<dbReference type="CDD" id="cd03352">
    <property type="entry name" value="LbH_LpxD"/>
    <property type="match status" value="1"/>
</dbReference>
<dbReference type="InterPro" id="IPR011004">
    <property type="entry name" value="Trimer_LpxA-like_sf"/>
</dbReference>
<evidence type="ECO:0000259" key="8">
    <source>
        <dbReference type="Pfam" id="PF04613"/>
    </source>
</evidence>
<dbReference type="EC" id="2.3.1.191" evidence="7"/>
<evidence type="ECO:0000256" key="7">
    <source>
        <dbReference type="HAMAP-Rule" id="MF_00523"/>
    </source>
</evidence>
<dbReference type="EMBL" id="QLLK01000011">
    <property type="protein sequence ID" value="RAI86039.1"/>
    <property type="molecule type" value="Genomic_DNA"/>
</dbReference>
<evidence type="ECO:0000256" key="5">
    <source>
        <dbReference type="ARBA" id="ARBA00023098"/>
    </source>
</evidence>
<dbReference type="GO" id="GO:0009245">
    <property type="term" value="P:lipid A biosynthetic process"/>
    <property type="evidence" value="ECO:0007669"/>
    <property type="project" value="UniProtKB-UniRule"/>
</dbReference>
<dbReference type="InterPro" id="IPR001451">
    <property type="entry name" value="Hexapep"/>
</dbReference>
<dbReference type="Gene3D" id="2.160.10.10">
    <property type="entry name" value="Hexapeptide repeat proteins"/>
    <property type="match status" value="1"/>
</dbReference>
<feature type="active site" description="Proton acceptor" evidence="7">
    <location>
        <position position="242"/>
    </location>
</feature>
<comment type="catalytic activity">
    <reaction evidence="7">
        <text>a UDP-3-O-[(3R)-3-hydroxyacyl]-alpha-D-glucosamine + a (3R)-hydroxyacyl-[ACP] = a UDP-2-N,3-O-bis[(3R)-3-hydroxyacyl]-alpha-D-glucosamine + holo-[ACP] + H(+)</text>
        <dbReference type="Rhea" id="RHEA:53836"/>
        <dbReference type="Rhea" id="RHEA-COMP:9685"/>
        <dbReference type="Rhea" id="RHEA-COMP:9945"/>
        <dbReference type="ChEBI" id="CHEBI:15378"/>
        <dbReference type="ChEBI" id="CHEBI:64479"/>
        <dbReference type="ChEBI" id="CHEBI:78827"/>
        <dbReference type="ChEBI" id="CHEBI:137740"/>
        <dbReference type="ChEBI" id="CHEBI:137748"/>
        <dbReference type="EC" id="2.3.1.191"/>
    </reaction>
</comment>
<evidence type="ECO:0000256" key="3">
    <source>
        <dbReference type="ARBA" id="ARBA00022679"/>
    </source>
</evidence>